<gene>
    <name evidence="8" type="ORF">GCM10009810_32880</name>
</gene>
<dbReference type="Proteomes" id="UP001501475">
    <property type="component" value="Unassembled WGS sequence"/>
</dbReference>
<evidence type="ECO:0000313" key="8">
    <source>
        <dbReference type="EMBL" id="GAA1773062.1"/>
    </source>
</evidence>
<feature type="domain" description="RNA polymerase sigma-70 region 4" evidence="7">
    <location>
        <begin position="157"/>
        <end position="204"/>
    </location>
</feature>
<dbReference type="InterPro" id="IPR007627">
    <property type="entry name" value="RNA_pol_sigma70_r2"/>
</dbReference>
<dbReference type="InterPro" id="IPR013325">
    <property type="entry name" value="RNA_pol_sigma_r2"/>
</dbReference>
<dbReference type="InterPro" id="IPR013324">
    <property type="entry name" value="RNA_pol_sigma_r3/r4-like"/>
</dbReference>
<feature type="domain" description="RNA polymerase sigma-70 region 3" evidence="5">
    <location>
        <begin position="82"/>
        <end position="138"/>
    </location>
</feature>
<dbReference type="InterPro" id="IPR014284">
    <property type="entry name" value="RNA_pol_sigma-70_dom"/>
</dbReference>
<dbReference type="Pfam" id="PF04545">
    <property type="entry name" value="Sigma70_r4"/>
    <property type="match status" value="1"/>
</dbReference>
<name>A0ABP4XBD9_9MICO</name>
<dbReference type="EMBL" id="BAAAPN010000097">
    <property type="protein sequence ID" value="GAA1773062.1"/>
    <property type="molecule type" value="Genomic_DNA"/>
</dbReference>
<evidence type="ECO:0000256" key="4">
    <source>
        <dbReference type="ARBA" id="ARBA00023163"/>
    </source>
</evidence>
<dbReference type="Gene3D" id="1.10.10.10">
    <property type="entry name" value="Winged helix-like DNA-binding domain superfamily/Winged helix DNA-binding domain"/>
    <property type="match status" value="2"/>
</dbReference>
<evidence type="ECO:0000259" key="5">
    <source>
        <dbReference type="Pfam" id="PF04539"/>
    </source>
</evidence>
<organism evidence="8 9">
    <name type="scientific">Nostocoides vanveenii</name>
    <dbReference type="NCBI Taxonomy" id="330835"/>
    <lineage>
        <taxon>Bacteria</taxon>
        <taxon>Bacillati</taxon>
        <taxon>Actinomycetota</taxon>
        <taxon>Actinomycetes</taxon>
        <taxon>Micrococcales</taxon>
        <taxon>Intrasporangiaceae</taxon>
        <taxon>Nostocoides</taxon>
    </lineage>
</organism>
<evidence type="ECO:0000256" key="1">
    <source>
        <dbReference type="ARBA" id="ARBA00023015"/>
    </source>
</evidence>
<protein>
    <submittedName>
        <fullName evidence="8">SigB/SigF/SigG family RNA polymerase sigma factor</fullName>
    </submittedName>
</protein>
<dbReference type="PANTHER" id="PTHR30385:SF4">
    <property type="entry name" value="RNA POLYMERASE SIGMA-E FACTOR"/>
    <property type="match status" value="1"/>
</dbReference>
<evidence type="ECO:0000256" key="2">
    <source>
        <dbReference type="ARBA" id="ARBA00023082"/>
    </source>
</evidence>
<keyword evidence="2" id="KW-0731">Sigma factor</keyword>
<dbReference type="InterPro" id="IPR007624">
    <property type="entry name" value="RNA_pol_sigma70_r3"/>
</dbReference>
<sequence length="211" mass="22944">MAALPLADGTARRFRGRGVDADDLEQVARLALVGAVHRFPGNSQARFGAYAVATMSGAIKRHFRDHAWSVRPPRALQELQAQIAPTEATLQQRLGRNVTEEEVAQAIGVPLADLAAARLLHGAYYAINIDMGGGDSTGGGDDPVRSWERHEALRAAVAGLSTREQEILRLRFVEDLPQARIADHIGTSQVQISRILAGILPKLRRQLQHVT</sequence>
<dbReference type="SUPFAM" id="SSF88946">
    <property type="entry name" value="Sigma2 domain of RNA polymerase sigma factors"/>
    <property type="match status" value="1"/>
</dbReference>
<keyword evidence="3" id="KW-0238">DNA-binding</keyword>
<keyword evidence="1" id="KW-0805">Transcription regulation</keyword>
<dbReference type="Pfam" id="PF04542">
    <property type="entry name" value="Sigma70_r2"/>
    <property type="match status" value="1"/>
</dbReference>
<dbReference type="InterPro" id="IPR007630">
    <property type="entry name" value="RNA_pol_sigma70_r4"/>
</dbReference>
<dbReference type="CDD" id="cd06171">
    <property type="entry name" value="Sigma70_r4"/>
    <property type="match status" value="1"/>
</dbReference>
<evidence type="ECO:0000256" key="3">
    <source>
        <dbReference type="ARBA" id="ARBA00023125"/>
    </source>
</evidence>
<evidence type="ECO:0000313" key="9">
    <source>
        <dbReference type="Proteomes" id="UP001501475"/>
    </source>
</evidence>
<keyword evidence="9" id="KW-1185">Reference proteome</keyword>
<dbReference type="Gene3D" id="1.20.120.1810">
    <property type="match status" value="1"/>
</dbReference>
<comment type="caution">
    <text evidence="8">The sequence shown here is derived from an EMBL/GenBank/DDBJ whole genome shotgun (WGS) entry which is preliminary data.</text>
</comment>
<accession>A0ABP4XBD9</accession>
<reference evidence="9" key="1">
    <citation type="journal article" date="2019" name="Int. J. Syst. Evol. Microbiol.">
        <title>The Global Catalogue of Microorganisms (GCM) 10K type strain sequencing project: providing services to taxonomists for standard genome sequencing and annotation.</title>
        <authorList>
            <consortium name="The Broad Institute Genomics Platform"/>
            <consortium name="The Broad Institute Genome Sequencing Center for Infectious Disease"/>
            <person name="Wu L."/>
            <person name="Ma J."/>
        </authorList>
    </citation>
    <scope>NUCLEOTIDE SEQUENCE [LARGE SCALE GENOMIC DNA]</scope>
    <source>
        <strain evidence="9">JCM 15591</strain>
    </source>
</reference>
<proteinExistence type="predicted"/>
<evidence type="ECO:0000259" key="7">
    <source>
        <dbReference type="Pfam" id="PF04545"/>
    </source>
</evidence>
<dbReference type="PANTHER" id="PTHR30385">
    <property type="entry name" value="SIGMA FACTOR F FLAGELLAR"/>
    <property type="match status" value="1"/>
</dbReference>
<feature type="domain" description="RNA polymerase sigma-70 region 2" evidence="6">
    <location>
        <begin position="4"/>
        <end position="68"/>
    </location>
</feature>
<evidence type="ECO:0000259" key="6">
    <source>
        <dbReference type="Pfam" id="PF04542"/>
    </source>
</evidence>
<dbReference type="Pfam" id="PF04539">
    <property type="entry name" value="Sigma70_r3"/>
    <property type="match status" value="1"/>
</dbReference>
<dbReference type="SUPFAM" id="SSF88659">
    <property type="entry name" value="Sigma3 and sigma4 domains of RNA polymerase sigma factors"/>
    <property type="match status" value="2"/>
</dbReference>
<keyword evidence="4" id="KW-0804">Transcription</keyword>
<dbReference type="NCBIfam" id="TIGR02937">
    <property type="entry name" value="sigma70-ECF"/>
    <property type="match status" value="1"/>
</dbReference>
<dbReference type="InterPro" id="IPR036388">
    <property type="entry name" value="WH-like_DNA-bd_sf"/>
</dbReference>